<dbReference type="PANTHER" id="PTHR34989:SF1">
    <property type="entry name" value="PROTEIN HDED"/>
    <property type="match status" value="1"/>
</dbReference>
<dbReference type="RefSeq" id="WP_130539740.1">
    <property type="nucleotide sequence ID" value="NZ_CP042431.1"/>
</dbReference>
<dbReference type="OrthoDB" id="7059775at2"/>
<dbReference type="Proteomes" id="UP000293874">
    <property type="component" value="Unassembled WGS sequence"/>
</dbReference>
<name>A0A4Q7N3L0_9BACT</name>
<accession>A0A4Q7N3L0</accession>
<keyword evidence="3" id="KW-1185">Reference proteome</keyword>
<dbReference type="PANTHER" id="PTHR34989">
    <property type="entry name" value="PROTEIN HDED"/>
    <property type="match status" value="1"/>
</dbReference>
<feature type="transmembrane region" description="Helical" evidence="1">
    <location>
        <begin position="148"/>
        <end position="169"/>
    </location>
</feature>
<keyword evidence="1" id="KW-0472">Membrane</keyword>
<dbReference type="InterPro" id="IPR005325">
    <property type="entry name" value="DUF308_memb"/>
</dbReference>
<keyword evidence="1" id="KW-0812">Transmembrane</keyword>
<sequence>MNRFFSEYWWLFLLRGIFGVILGLMALFMPGVTFTTLIIFLGAYLLIDGIFSIVAAINARKTLDAWGWYLASGIFSLLVGIITFYNPFATALALLYLISFWVIVAGIIEIVIAIRLRKEIRGEGWYIVGGLLTVIFGILILVNPIAGALTLTMIFGIYALIFGIMLIYLGIKLKQRKGQVVR</sequence>
<organism evidence="2 3">
    <name type="scientific">Pseudobacter ginsenosidimutans</name>
    <dbReference type="NCBI Taxonomy" id="661488"/>
    <lineage>
        <taxon>Bacteria</taxon>
        <taxon>Pseudomonadati</taxon>
        <taxon>Bacteroidota</taxon>
        <taxon>Chitinophagia</taxon>
        <taxon>Chitinophagales</taxon>
        <taxon>Chitinophagaceae</taxon>
        <taxon>Pseudobacter</taxon>
    </lineage>
</organism>
<evidence type="ECO:0000313" key="3">
    <source>
        <dbReference type="Proteomes" id="UP000293874"/>
    </source>
</evidence>
<proteinExistence type="predicted"/>
<dbReference type="GO" id="GO:0005886">
    <property type="term" value="C:plasma membrane"/>
    <property type="evidence" value="ECO:0007669"/>
    <property type="project" value="TreeGrafter"/>
</dbReference>
<comment type="caution">
    <text evidence="2">The sequence shown here is derived from an EMBL/GenBank/DDBJ whole genome shotgun (WGS) entry which is preliminary data.</text>
</comment>
<evidence type="ECO:0000256" key="1">
    <source>
        <dbReference type="SAM" id="Phobius"/>
    </source>
</evidence>
<feature type="transmembrane region" description="Helical" evidence="1">
    <location>
        <begin position="12"/>
        <end position="31"/>
    </location>
</feature>
<keyword evidence="1" id="KW-1133">Transmembrane helix</keyword>
<dbReference type="EMBL" id="SGXA01000001">
    <property type="protein sequence ID" value="RZS75368.1"/>
    <property type="molecule type" value="Genomic_DNA"/>
</dbReference>
<feature type="transmembrane region" description="Helical" evidence="1">
    <location>
        <begin position="91"/>
        <end position="112"/>
    </location>
</feature>
<feature type="transmembrane region" description="Helical" evidence="1">
    <location>
        <begin position="124"/>
        <end position="142"/>
    </location>
</feature>
<evidence type="ECO:0000313" key="2">
    <source>
        <dbReference type="EMBL" id="RZS75368.1"/>
    </source>
</evidence>
<dbReference type="Pfam" id="PF03729">
    <property type="entry name" value="DUF308"/>
    <property type="match status" value="2"/>
</dbReference>
<gene>
    <name evidence="2" type="ORF">EV199_1233</name>
</gene>
<protein>
    <submittedName>
        <fullName evidence="2">Uncharacterized membrane protein HdeD (DUF308 family)</fullName>
    </submittedName>
</protein>
<feature type="transmembrane region" description="Helical" evidence="1">
    <location>
        <begin position="66"/>
        <end position="85"/>
    </location>
</feature>
<feature type="transmembrane region" description="Helical" evidence="1">
    <location>
        <begin position="37"/>
        <end position="59"/>
    </location>
</feature>
<reference evidence="2 3" key="1">
    <citation type="submission" date="2019-02" db="EMBL/GenBank/DDBJ databases">
        <title>Genomic Encyclopedia of Type Strains, Phase IV (KMG-IV): sequencing the most valuable type-strain genomes for metagenomic binning, comparative biology and taxonomic classification.</title>
        <authorList>
            <person name="Goeker M."/>
        </authorList>
    </citation>
    <scope>NUCLEOTIDE SEQUENCE [LARGE SCALE GENOMIC DNA]</scope>
    <source>
        <strain evidence="2 3">DSM 18116</strain>
    </source>
</reference>
<dbReference type="AlphaFoldDB" id="A0A4Q7N3L0"/>
<dbReference type="InterPro" id="IPR052712">
    <property type="entry name" value="Acid_resist_chaperone_HdeD"/>
</dbReference>